<dbReference type="EMBL" id="JAPEIS010000002">
    <property type="protein sequence ID" value="KAJ8069204.1"/>
    <property type="molecule type" value="Genomic_DNA"/>
</dbReference>
<feature type="compositionally biased region" description="Polar residues" evidence="1">
    <location>
        <begin position="614"/>
        <end position="623"/>
    </location>
</feature>
<sequence length="645" mass="72510">MPRHRKQSGIFDSYGLPKPIIEVVQTAGTTASASIKRLIEYQTTPKQSSVHNGHKLTQSTLMPELAHGLTYTLPERRPNSLQHISALKRACKSMARYFKETSITSLSPAGPVNSDEVHFLNMGGRVMFVQPIAMYKSPGPSGKTFGVIRLEGEKIRFKAASGWGKRDHDDSLRDNEFCSAQVLQFCNSLGFHLPGNCWDKTEVGRYAACHVEKKLILMLVLDIIYDAQAGDIAMFRLDELWERGLRAQIYIDKDPCHHCQYFARLLTEYTGIEFTIITAKNFVEAEWSKADGKKQPQRKHSAPPTQFQLFNYPTSKTKRPRQPVDYSISEASTSCKSRSGGKRNRTLDDDEDDETFYPRDLQHKVKRLYKKPRTVDKFNKTKSNAYRSGKPTATYDAPTDLASNTHSASTQQLSTKVDMKSTRVVSPLGSTKYAKVSQSRGTAVDHYSTTVETSKLHGKAVPSERSRAIAELQQAKESLLSRPVEHKMPVFHCVPTLTSTRRTEVYGTSDDSNTISLQSSRTASPEGFITIPPARPFKALPRPETTPLRRHAESVHSKSFDAREPTSPSRSVQSSHKRPTPIKFAVSNSRPAKPVIPRSIDLTTPEPSPLSKIKQYQYTPPSKSSKHRSEKKVAPIPFRLWYNKN</sequence>
<proteinExistence type="predicted"/>
<dbReference type="Proteomes" id="UP001152300">
    <property type="component" value="Unassembled WGS sequence"/>
</dbReference>
<name>A0A9X0AV91_9HELO</name>
<dbReference type="AlphaFoldDB" id="A0A9X0AV91"/>
<feature type="compositionally biased region" description="Polar residues" evidence="1">
    <location>
        <begin position="509"/>
        <end position="523"/>
    </location>
</feature>
<feature type="compositionally biased region" description="Basic and acidic residues" evidence="1">
    <location>
        <begin position="550"/>
        <end position="564"/>
    </location>
</feature>
<keyword evidence="4" id="KW-1185">Reference proteome</keyword>
<feature type="compositionally biased region" description="Polar residues" evidence="1">
    <location>
        <begin position="401"/>
        <end position="414"/>
    </location>
</feature>
<feature type="region of interest" description="Disordered" evidence="1">
    <location>
        <begin position="505"/>
        <end position="636"/>
    </location>
</feature>
<evidence type="ECO:0000256" key="1">
    <source>
        <dbReference type="SAM" id="MobiDB-lite"/>
    </source>
</evidence>
<reference evidence="3" key="1">
    <citation type="submission" date="2022-11" db="EMBL/GenBank/DDBJ databases">
        <title>Genome Resource of Sclerotinia nivalis Strain SnTB1, a Plant Pathogen Isolated from American Ginseng.</title>
        <authorList>
            <person name="Fan S."/>
        </authorList>
    </citation>
    <scope>NUCLEOTIDE SEQUENCE</scope>
    <source>
        <strain evidence="3">SnTB1</strain>
    </source>
</reference>
<feature type="region of interest" description="Disordered" evidence="1">
    <location>
        <begin position="383"/>
        <end position="414"/>
    </location>
</feature>
<feature type="region of interest" description="Disordered" evidence="1">
    <location>
        <begin position="290"/>
        <end position="355"/>
    </location>
</feature>
<dbReference type="Pfam" id="PF24120">
    <property type="entry name" value="SsdA_C"/>
    <property type="match status" value="1"/>
</dbReference>
<feature type="domain" description="Single-strand DNA deaminase toxin A-like C-terminal" evidence="2">
    <location>
        <begin position="158"/>
        <end position="216"/>
    </location>
</feature>
<comment type="caution">
    <text evidence="3">The sequence shown here is derived from an EMBL/GenBank/DDBJ whole genome shotgun (WGS) entry which is preliminary data.</text>
</comment>
<evidence type="ECO:0000313" key="3">
    <source>
        <dbReference type="EMBL" id="KAJ8069204.1"/>
    </source>
</evidence>
<accession>A0A9X0AV91</accession>
<evidence type="ECO:0000259" key="2">
    <source>
        <dbReference type="Pfam" id="PF24120"/>
    </source>
</evidence>
<feature type="compositionally biased region" description="Polar residues" evidence="1">
    <location>
        <begin position="303"/>
        <end position="315"/>
    </location>
</feature>
<gene>
    <name evidence="3" type="ORF">OCU04_002872</name>
</gene>
<dbReference type="InterPro" id="IPR057517">
    <property type="entry name" value="SsdA-like_C"/>
</dbReference>
<protein>
    <recommendedName>
        <fullName evidence="2">Single-strand DNA deaminase toxin A-like C-terminal domain-containing protein</fullName>
    </recommendedName>
</protein>
<evidence type="ECO:0000313" key="4">
    <source>
        <dbReference type="Proteomes" id="UP001152300"/>
    </source>
</evidence>
<dbReference type="OrthoDB" id="3497490at2759"/>
<organism evidence="3 4">
    <name type="scientific">Sclerotinia nivalis</name>
    <dbReference type="NCBI Taxonomy" id="352851"/>
    <lineage>
        <taxon>Eukaryota</taxon>
        <taxon>Fungi</taxon>
        <taxon>Dikarya</taxon>
        <taxon>Ascomycota</taxon>
        <taxon>Pezizomycotina</taxon>
        <taxon>Leotiomycetes</taxon>
        <taxon>Helotiales</taxon>
        <taxon>Sclerotiniaceae</taxon>
        <taxon>Sclerotinia</taxon>
    </lineage>
</organism>